<evidence type="ECO:0000313" key="5">
    <source>
        <dbReference type="EMBL" id="MXP25645.1"/>
    </source>
</evidence>
<keyword evidence="6" id="KW-1185">Reference proteome</keyword>
<dbReference type="InterPro" id="IPR036873">
    <property type="entry name" value="Rhodanese-like_dom_sf"/>
</dbReference>
<dbReference type="PANTHER" id="PTHR11364:SF27">
    <property type="entry name" value="SULFURTRANSFERASE"/>
    <property type="match status" value="1"/>
</dbReference>
<organism evidence="5 6">
    <name type="scientific">Altericroceibacterium indicum</name>
    <dbReference type="NCBI Taxonomy" id="374177"/>
    <lineage>
        <taxon>Bacteria</taxon>
        <taxon>Pseudomonadati</taxon>
        <taxon>Pseudomonadota</taxon>
        <taxon>Alphaproteobacteria</taxon>
        <taxon>Sphingomonadales</taxon>
        <taxon>Erythrobacteraceae</taxon>
        <taxon>Altericroceibacterium</taxon>
    </lineage>
</organism>
<evidence type="ECO:0000313" key="6">
    <source>
        <dbReference type="Proteomes" id="UP000460561"/>
    </source>
</evidence>
<dbReference type="EMBL" id="WTYQ01000002">
    <property type="protein sequence ID" value="MXP25645.1"/>
    <property type="molecule type" value="Genomic_DNA"/>
</dbReference>
<sequence length="281" mass="29836">MESLVSTEWLANHLNHPDCIILDASSHLPTAERDAAAEFANAHIPGARFLDLASLTDKDSPVPHALANADQVAQRLSALGVGQDSTVILYDDSIVKTSARAWFNLRMHGMKKCAILDGGLGKWRSEGRALEDGEAPVMAADFTPQPGDGSIRSKGDILRNCASGSEQLLDARDAGRFSGEIPDFRPGVASGHIPGSRNLPFTEVYNDNGTFKSPTELRRVFEQAGIDLAKPLITTCGSGVTASVLLFAAHLMGKGNVALYDGSWSEWAVDPETPKATGAAA</sequence>
<dbReference type="Pfam" id="PF00581">
    <property type="entry name" value="Rhodanese"/>
    <property type="match status" value="2"/>
</dbReference>
<dbReference type="CDD" id="cd01448">
    <property type="entry name" value="TST_Repeat_1"/>
    <property type="match status" value="1"/>
</dbReference>
<dbReference type="InterPro" id="IPR001763">
    <property type="entry name" value="Rhodanese-like_dom"/>
</dbReference>
<dbReference type="GO" id="GO:0004792">
    <property type="term" value="F:thiosulfate-cyanide sulfurtransferase activity"/>
    <property type="evidence" value="ECO:0007669"/>
    <property type="project" value="InterPro"/>
</dbReference>
<accession>A0A845AA16</accession>
<dbReference type="CDD" id="cd01449">
    <property type="entry name" value="TST_Repeat_2"/>
    <property type="match status" value="1"/>
</dbReference>
<dbReference type="PROSITE" id="PS00380">
    <property type="entry name" value="RHODANESE_1"/>
    <property type="match status" value="1"/>
</dbReference>
<dbReference type="RefSeq" id="WP_160738855.1">
    <property type="nucleotide sequence ID" value="NZ_WTYQ01000002.1"/>
</dbReference>
<dbReference type="PROSITE" id="PS50206">
    <property type="entry name" value="RHODANESE_3"/>
    <property type="match status" value="2"/>
</dbReference>
<dbReference type="FunFam" id="3.40.250.10:FF:000001">
    <property type="entry name" value="Sulfurtransferase"/>
    <property type="match status" value="1"/>
</dbReference>
<dbReference type="SMART" id="SM00450">
    <property type="entry name" value="RHOD"/>
    <property type="match status" value="2"/>
</dbReference>
<evidence type="ECO:0000256" key="1">
    <source>
        <dbReference type="ARBA" id="ARBA00022679"/>
    </source>
</evidence>
<dbReference type="OrthoDB" id="9781034at2"/>
<dbReference type="SUPFAM" id="SSF52821">
    <property type="entry name" value="Rhodanese/Cell cycle control phosphatase"/>
    <property type="match status" value="2"/>
</dbReference>
<dbReference type="InterPro" id="IPR001307">
    <property type="entry name" value="Thiosulphate_STrfase_CS"/>
</dbReference>
<proteinExistence type="predicted"/>
<feature type="domain" description="Rhodanese" evidence="4">
    <location>
        <begin position="162"/>
        <end position="274"/>
    </location>
</feature>
<dbReference type="Gene3D" id="3.40.250.10">
    <property type="entry name" value="Rhodanese-like domain"/>
    <property type="match status" value="2"/>
</dbReference>
<dbReference type="AlphaFoldDB" id="A0A845AA16"/>
<dbReference type="PROSITE" id="PS00683">
    <property type="entry name" value="RHODANESE_2"/>
    <property type="match status" value="1"/>
</dbReference>
<keyword evidence="1 3" id="KW-0808">Transferase</keyword>
<dbReference type="InterPro" id="IPR045078">
    <property type="entry name" value="TST/MPST-like"/>
</dbReference>
<keyword evidence="5" id="KW-0670">Pyruvate</keyword>
<feature type="domain" description="Rhodanese" evidence="4">
    <location>
        <begin position="15"/>
        <end position="132"/>
    </location>
</feature>
<evidence type="ECO:0000259" key="4">
    <source>
        <dbReference type="PROSITE" id="PS50206"/>
    </source>
</evidence>
<dbReference type="Proteomes" id="UP000460561">
    <property type="component" value="Unassembled WGS sequence"/>
</dbReference>
<keyword evidence="2" id="KW-0677">Repeat</keyword>
<protein>
    <recommendedName>
        <fullName evidence="3">Sulfurtransferase</fullName>
    </recommendedName>
</protein>
<dbReference type="PANTHER" id="PTHR11364">
    <property type="entry name" value="THIOSULFATE SULFERTANSFERASE"/>
    <property type="match status" value="1"/>
</dbReference>
<evidence type="ECO:0000256" key="2">
    <source>
        <dbReference type="ARBA" id="ARBA00022737"/>
    </source>
</evidence>
<name>A0A845AA16_9SPHN</name>
<evidence type="ECO:0000256" key="3">
    <source>
        <dbReference type="RuleBase" id="RU000507"/>
    </source>
</evidence>
<reference evidence="5 6" key="1">
    <citation type="submission" date="2019-12" db="EMBL/GenBank/DDBJ databases">
        <title>Genomic-based taxomic classification of the family Erythrobacteraceae.</title>
        <authorList>
            <person name="Xu L."/>
        </authorList>
    </citation>
    <scope>NUCLEOTIDE SEQUENCE [LARGE SCALE GENOMIC DNA]</scope>
    <source>
        <strain evidence="5 6">DSM 18604</strain>
    </source>
</reference>
<comment type="caution">
    <text evidence="5">The sequence shown here is derived from an EMBL/GenBank/DDBJ whole genome shotgun (WGS) entry which is preliminary data.</text>
</comment>
<dbReference type="NCBIfam" id="NF008557">
    <property type="entry name" value="PRK11493.1"/>
    <property type="match status" value="1"/>
</dbReference>
<gene>
    <name evidence="5" type="primary">sseA</name>
    <name evidence="5" type="ORF">GRI39_06265</name>
</gene>